<sequence length="117" mass="12692">MMEAMILSYCYHVENGMTPTSVIAARIHPQFIRGLLNECSIPIEETNGPHAKSVDACHGQTNRFAIEFRALLGATLMAGATAGPNSGNASMLRREKHRVVLLSGSGEADKWFYGANI</sequence>
<dbReference type="AlphaFoldDB" id="A0A0M3I181"/>
<evidence type="ECO:0000313" key="2">
    <source>
        <dbReference type="WBParaSite" id="ALUE_0000999801-mRNA-1"/>
    </source>
</evidence>
<keyword evidence="1" id="KW-1185">Reference proteome</keyword>
<accession>A0A0M3I181</accession>
<proteinExistence type="predicted"/>
<dbReference type="Proteomes" id="UP000036681">
    <property type="component" value="Unplaced"/>
</dbReference>
<evidence type="ECO:0000313" key="1">
    <source>
        <dbReference type="Proteomes" id="UP000036681"/>
    </source>
</evidence>
<name>A0A0M3I181_ASCLU</name>
<organism evidence="1 2">
    <name type="scientific">Ascaris lumbricoides</name>
    <name type="common">Giant roundworm</name>
    <dbReference type="NCBI Taxonomy" id="6252"/>
    <lineage>
        <taxon>Eukaryota</taxon>
        <taxon>Metazoa</taxon>
        <taxon>Ecdysozoa</taxon>
        <taxon>Nematoda</taxon>
        <taxon>Chromadorea</taxon>
        <taxon>Rhabditida</taxon>
        <taxon>Spirurina</taxon>
        <taxon>Ascaridomorpha</taxon>
        <taxon>Ascaridoidea</taxon>
        <taxon>Ascarididae</taxon>
        <taxon>Ascaris</taxon>
    </lineage>
</organism>
<dbReference type="WBParaSite" id="ALUE_0000999801-mRNA-1">
    <property type="protein sequence ID" value="ALUE_0000999801-mRNA-1"/>
    <property type="gene ID" value="ALUE_0000999801"/>
</dbReference>
<reference evidence="2" key="1">
    <citation type="submission" date="2017-02" db="UniProtKB">
        <authorList>
            <consortium name="WormBaseParasite"/>
        </authorList>
    </citation>
    <scope>IDENTIFICATION</scope>
</reference>
<protein>
    <submittedName>
        <fullName evidence="2">PALP domain-containing protein</fullName>
    </submittedName>
</protein>